<dbReference type="GO" id="GO:0061630">
    <property type="term" value="F:ubiquitin protein ligase activity"/>
    <property type="evidence" value="ECO:0007669"/>
    <property type="project" value="TreeGrafter"/>
</dbReference>
<feature type="coiled-coil region" evidence="5">
    <location>
        <begin position="222"/>
        <end position="249"/>
    </location>
</feature>
<evidence type="ECO:0000256" key="5">
    <source>
        <dbReference type="SAM" id="Coils"/>
    </source>
</evidence>
<dbReference type="AlphaFoldDB" id="A0AAN8J9L5"/>
<dbReference type="PROSITE" id="PS50119">
    <property type="entry name" value="ZF_BBOX"/>
    <property type="match status" value="1"/>
</dbReference>
<dbReference type="Gene3D" id="3.30.160.60">
    <property type="entry name" value="Classic Zinc Finger"/>
    <property type="match status" value="1"/>
</dbReference>
<keyword evidence="9" id="KW-1185">Reference proteome</keyword>
<evidence type="ECO:0000259" key="6">
    <source>
        <dbReference type="PROSITE" id="PS50089"/>
    </source>
</evidence>
<dbReference type="EMBL" id="JAZGQO010000011">
    <property type="protein sequence ID" value="KAK6172645.1"/>
    <property type="molecule type" value="Genomic_DNA"/>
</dbReference>
<evidence type="ECO:0000256" key="4">
    <source>
        <dbReference type="PROSITE-ProRule" id="PRU00024"/>
    </source>
</evidence>
<dbReference type="InterPro" id="IPR000315">
    <property type="entry name" value="Znf_B-box"/>
</dbReference>
<dbReference type="SMART" id="SM00184">
    <property type="entry name" value="RING"/>
    <property type="match status" value="1"/>
</dbReference>
<proteinExistence type="predicted"/>
<evidence type="ECO:0000256" key="3">
    <source>
        <dbReference type="ARBA" id="ARBA00022833"/>
    </source>
</evidence>
<dbReference type="PANTHER" id="PTHR25462:SF291">
    <property type="entry name" value="E3 UBIQUITIN-PROTEIN LIGASE TRIM45"/>
    <property type="match status" value="1"/>
</dbReference>
<dbReference type="InterPro" id="IPR018957">
    <property type="entry name" value="Znf_C3HC4_RING-type"/>
</dbReference>
<accession>A0AAN8J9L5</accession>
<evidence type="ECO:0000259" key="7">
    <source>
        <dbReference type="PROSITE" id="PS50119"/>
    </source>
</evidence>
<dbReference type="InterPro" id="IPR001841">
    <property type="entry name" value="Znf_RING"/>
</dbReference>
<keyword evidence="5" id="KW-0175">Coiled coil</keyword>
<keyword evidence="1" id="KW-0479">Metal-binding</keyword>
<feature type="domain" description="RING-type" evidence="6">
    <location>
        <begin position="10"/>
        <end position="53"/>
    </location>
</feature>
<evidence type="ECO:0000256" key="2">
    <source>
        <dbReference type="ARBA" id="ARBA00022771"/>
    </source>
</evidence>
<dbReference type="PANTHER" id="PTHR25462">
    <property type="entry name" value="BONUS, ISOFORM C-RELATED"/>
    <property type="match status" value="1"/>
</dbReference>
<dbReference type="Pfam" id="PF00643">
    <property type="entry name" value="zf-B_box"/>
    <property type="match status" value="1"/>
</dbReference>
<evidence type="ECO:0000313" key="9">
    <source>
        <dbReference type="Proteomes" id="UP001347796"/>
    </source>
</evidence>
<protein>
    <submittedName>
        <fullName evidence="8">Uncharacterized protein</fullName>
    </submittedName>
</protein>
<evidence type="ECO:0000256" key="1">
    <source>
        <dbReference type="ARBA" id="ARBA00022723"/>
    </source>
</evidence>
<dbReference type="Proteomes" id="UP001347796">
    <property type="component" value="Unassembled WGS sequence"/>
</dbReference>
<dbReference type="GO" id="GO:0008270">
    <property type="term" value="F:zinc ion binding"/>
    <property type="evidence" value="ECO:0007669"/>
    <property type="project" value="UniProtKB-KW"/>
</dbReference>
<dbReference type="InterPro" id="IPR047153">
    <property type="entry name" value="TRIM45/56/19-like"/>
</dbReference>
<organism evidence="8 9">
    <name type="scientific">Patella caerulea</name>
    <name type="common">Rayed Mediterranean limpet</name>
    <dbReference type="NCBI Taxonomy" id="87958"/>
    <lineage>
        <taxon>Eukaryota</taxon>
        <taxon>Metazoa</taxon>
        <taxon>Spiralia</taxon>
        <taxon>Lophotrochozoa</taxon>
        <taxon>Mollusca</taxon>
        <taxon>Gastropoda</taxon>
        <taxon>Patellogastropoda</taxon>
        <taxon>Patelloidea</taxon>
        <taxon>Patellidae</taxon>
        <taxon>Patella</taxon>
    </lineage>
</organism>
<dbReference type="SUPFAM" id="SSF57845">
    <property type="entry name" value="B-box zinc-binding domain"/>
    <property type="match status" value="1"/>
</dbReference>
<dbReference type="InterPro" id="IPR017907">
    <property type="entry name" value="Znf_RING_CS"/>
</dbReference>
<dbReference type="InterPro" id="IPR013083">
    <property type="entry name" value="Znf_RING/FYVE/PHD"/>
</dbReference>
<evidence type="ECO:0000313" key="8">
    <source>
        <dbReference type="EMBL" id="KAK6172645.1"/>
    </source>
</evidence>
<keyword evidence="2 4" id="KW-0863">Zinc-finger</keyword>
<dbReference type="SUPFAM" id="SSF57850">
    <property type="entry name" value="RING/U-box"/>
    <property type="match status" value="1"/>
</dbReference>
<name>A0AAN8J9L5_PATCE</name>
<reference evidence="8 9" key="1">
    <citation type="submission" date="2024-01" db="EMBL/GenBank/DDBJ databases">
        <title>The genome of the rayed Mediterranean limpet Patella caerulea (Linnaeus, 1758).</title>
        <authorList>
            <person name="Anh-Thu Weber A."/>
            <person name="Halstead-Nussloch G."/>
        </authorList>
    </citation>
    <scope>NUCLEOTIDE SEQUENCE [LARGE SCALE GENOMIC DNA]</scope>
    <source>
        <strain evidence="8">AATW-2023a</strain>
        <tissue evidence="8">Whole specimen</tissue>
    </source>
</reference>
<gene>
    <name evidence="8" type="ORF">SNE40_016259</name>
</gene>
<dbReference type="Pfam" id="PF00097">
    <property type="entry name" value="zf-C3HC4"/>
    <property type="match status" value="1"/>
</dbReference>
<dbReference type="PROSITE" id="PS50089">
    <property type="entry name" value="ZF_RING_2"/>
    <property type="match status" value="1"/>
</dbReference>
<comment type="caution">
    <text evidence="8">The sequence shown here is derived from an EMBL/GenBank/DDBJ whole genome shotgun (WGS) entry which is preliminary data.</text>
</comment>
<keyword evidence="3" id="KW-0862">Zinc</keyword>
<feature type="domain" description="B box-type" evidence="7">
    <location>
        <begin position="99"/>
        <end position="139"/>
    </location>
</feature>
<dbReference type="PROSITE" id="PS00518">
    <property type="entry name" value="ZF_RING_1"/>
    <property type="match status" value="1"/>
</dbReference>
<sequence>MAESNMSTHCSICLNYFTKPKIIDCHHTFCDLCLEDYVQKAASNNQFPCPLCRKNITIPQGGVADFPVNFYIPEKEKSMPGGNGNVYVNLPTEDSERKVAVSLCRQHKKENDLYCKDCNRTLCYKCFITGHQGHTLQNVEDVESELKIILKELGERVQTKITFNNCMVDSVKKEVFTLAHLSAVECGKVDHRVEKVCRILKDEGEKLKLKMKDSNLEQANVMTEIIKNVEQQTEQMEEVGKQIAEILNKKQLEVILNATPKLKQAINGIDKDFTILDYSSPEFQDGNADLEELSNQIGRIRKKGDDRFECNFDVGNNGARNRQTFQYRCVNQTPRFSARSMNRQTFRCGCVNQGQICPGHEVQGVLWTLECHPGNVHEQKFGNTGMLHMLNQLQQQTMEHPWKNEYVTLRLVSPDVLCQTEFTLKIINVKDDSKSLTVKATFTFTNQNSEVGLTQYDFNTLNSTNILKPENGFINSHNKITAQVIFLSLGIQKMHIDKKIF</sequence>
<dbReference type="Gene3D" id="3.30.40.10">
    <property type="entry name" value="Zinc/RING finger domain, C3HC4 (zinc finger)"/>
    <property type="match status" value="1"/>
</dbReference>